<comment type="caution">
    <text evidence="3">The sequence shown here is derived from an EMBL/GenBank/DDBJ whole genome shotgun (WGS) entry which is preliminary data.</text>
</comment>
<evidence type="ECO:0000313" key="3">
    <source>
        <dbReference type="EMBL" id="PLS27479.1"/>
    </source>
</evidence>
<name>A0A2N5IZU6_9BIFI</name>
<feature type="compositionally biased region" description="Low complexity" evidence="1">
    <location>
        <begin position="145"/>
        <end position="160"/>
    </location>
</feature>
<organism evidence="3 4">
    <name type="scientific">Bifidobacterium parmae</name>
    <dbReference type="NCBI Taxonomy" id="361854"/>
    <lineage>
        <taxon>Bacteria</taxon>
        <taxon>Bacillati</taxon>
        <taxon>Actinomycetota</taxon>
        <taxon>Actinomycetes</taxon>
        <taxon>Bifidobacteriales</taxon>
        <taxon>Bifidobacteriaceae</taxon>
        <taxon>Bifidobacterium</taxon>
    </lineage>
</organism>
<feature type="transmembrane region" description="Helical" evidence="2">
    <location>
        <begin position="111"/>
        <end position="132"/>
    </location>
</feature>
<feature type="compositionally biased region" description="Low complexity" evidence="1">
    <location>
        <begin position="68"/>
        <end position="84"/>
    </location>
</feature>
<keyword evidence="4" id="KW-1185">Reference proteome</keyword>
<feature type="region of interest" description="Disordered" evidence="1">
    <location>
        <begin position="293"/>
        <end position="317"/>
    </location>
</feature>
<feature type="compositionally biased region" description="Pro residues" evidence="1">
    <location>
        <begin position="55"/>
        <end position="67"/>
    </location>
</feature>
<gene>
    <name evidence="3" type="ORF">Uis4E_1511</name>
</gene>
<evidence type="ECO:0000313" key="4">
    <source>
        <dbReference type="Proteomes" id="UP000235034"/>
    </source>
</evidence>
<keyword evidence="2" id="KW-0812">Transmembrane</keyword>
<dbReference type="Proteomes" id="UP000235034">
    <property type="component" value="Unassembled WGS sequence"/>
</dbReference>
<feature type="region of interest" description="Disordered" evidence="1">
    <location>
        <begin position="145"/>
        <end position="175"/>
    </location>
</feature>
<keyword evidence="2" id="KW-0472">Membrane</keyword>
<evidence type="ECO:0000256" key="2">
    <source>
        <dbReference type="SAM" id="Phobius"/>
    </source>
</evidence>
<evidence type="ECO:0008006" key="5">
    <source>
        <dbReference type="Google" id="ProtNLM"/>
    </source>
</evidence>
<dbReference type="EMBL" id="NMWT01000023">
    <property type="protein sequence ID" value="PLS27479.1"/>
    <property type="molecule type" value="Genomic_DNA"/>
</dbReference>
<sequence>MVCQQCGFSNPEGCRFCTECGAPLAAAPVNDATVLDGGANRTVPYGVRPGVAPSPAMPPRPGVPPRPATGGATAPTASSSHTPVTQPQVPAARPLRPDASGSSGMTASMKVTLAVLSPILIGLLILLLMYVISVSQGNDPFQFGTQAQSSSDTSASSGSSTPDYGDDYWPDTEGKNLACDAEPDMKVVSVESVGNDLVVTVLVTPSDDCESGTTTTLDDDATRVTLRDSGGDTVADAVFDFSSDMQTIPAKGKRIKLSYAPTQFYRPATELEQTFQDDPAELIVKYVYAAASGSGASTSTGPSSQSGALGGKSASDDEAEQDACNALQWQVAQDKSKASGFMSTYTTQLSSKRQGMVIDGKTWSCRDILAHFITLRDKHPNVLLIWSGDWPTYDANPTKYYVIISGESFGSTDDAWNWCHSNGYGQVDCLPVNLE</sequence>
<dbReference type="AlphaFoldDB" id="A0A2N5IZU6"/>
<keyword evidence="2" id="KW-1133">Transmembrane helix</keyword>
<proteinExistence type="predicted"/>
<feature type="compositionally biased region" description="Low complexity" evidence="1">
    <location>
        <begin position="293"/>
        <end position="307"/>
    </location>
</feature>
<feature type="region of interest" description="Disordered" evidence="1">
    <location>
        <begin position="46"/>
        <end position="104"/>
    </location>
</feature>
<protein>
    <recommendedName>
        <fullName evidence="5">Zinc-ribbon domain-containing protein</fullName>
    </recommendedName>
</protein>
<reference evidence="3 4" key="1">
    <citation type="submission" date="2017-07" db="EMBL/GenBank/DDBJ databases">
        <title>Bifidobacterium novel species.</title>
        <authorList>
            <person name="Lugli G.A."/>
            <person name="Milani C."/>
            <person name="Duranti S."/>
            <person name="Mangifesta M."/>
        </authorList>
    </citation>
    <scope>NUCLEOTIDE SEQUENCE [LARGE SCALE GENOMIC DNA]</scope>
    <source>
        <strain evidence="3 4">77</strain>
    </source>
</reference>
<evidence type="ECO:0000256" key="1">
    <source>
        <dbReference type="SAM" id="MobiDB-lite"/>
    </source>
</evidence>
<accession>A0A2N5IZU6</accession>